<accession>A0A0R1RZT3</accession>
<keyword evidence="4 7" id="KW-0808">Transferase</keyword>
<protein>
    <submittedName>
        <fullName evidence="7">Precorrin-6Y C(5,15)-methyltransferase (Decarboxylating)</fullName>
    </submittedName>
</protein>
<keyword evidence="5" id="KW-0949">S-adenosyl-L-methionine</keyword>
<dbReference type="Gene3D" id="3.40.1010.10">
    <property type="entry name" value="Cobalt-precorrin-4 Transmethylase, Domain 1"/>
    <property type="match status" value="1"/>
</dbReference>
<dbReference type="PANTHER" id="PTHR43182">
    <property type="entry name" value="COBALT-PRECORRIN-6B C(15)-METHYLTRANSFERASE (DECARBOXYLATING)"/>
    <property type="match status" value="1"/>
</dbReference>
<organism evidence="7 8">
    <name type="scientific">Lentilactobacillus diolivorans DSM 14421</name>
    <dbReference type="NCBI Taxonomy" id="1423739"/>
    <lineage>
        <taxon>Bacteria</taxon>
        <taxon>Bacillati</taxon>
        <taxon>Bacillota</taxon>
        <taxon>Bacilli</taxon>
        <taxon>Lactobacillales</taxon>
        <taxon>Lactobacillaceae</taxon>
        <taxon>Lentilactobacillus</taxon>
    </lineage>
</organism>
<name>A0A0R1RZT3_9LACO</name>
<evidence type="ECO:0000313" key="8">
    <source>
        <dbReference type="Proteomes" id="UP000052013"/>
    </source>
</evidence>
<sequence>MITVLGIGPGSDDLMLSGYQRYLDQADLVIGSKRQLGLFEIDDSKQKLLPKLSRLREFLQANLNRRIVLLASGDPLLYGIGNWAITNFGSEHVKVVPGISSIQYLFNQLGLSMNDTYLTSSHGRQPDFDFLLAHQTVGMVTDQVIGPYQIAQEIKKRGQHRRIYVGELLSYPEEKISTYTEATVENRDYQMNAVIITNA</sequence>
<dbReference type="NCBIfam" id="TIGR02467">
    <property type="entry name" value="CbiE"/>
    <property type="match status" value="1"/>
</dbReference>
<dbReference type="Gene3D" id="3.30.950.10">
    <property type="entry name" value="Methyltransferase, Cobalt-precorrin-4 Transmethylase, Domain 2"/>
    <property type="match status" value="1"/>
</dbReference>
<dbReference type="CDD" id="cd11644">
    <property type="entry name" value="Precorrin-6Y-MT"/>
    <property type="match status" value="1"/>
</dbReference>
<dbReference type="STRING" id="1423739.FC85_GL001939"/>
<dbReference type="InterPro" id="IPR000878">
    <property type="entry name" value="4pyrrol_Mease"/>
</dbReference>
<comment type="caution">
    <text evidence="7">The sequence shown here is derived from an EMBL/GenBank/DDBJ whole genome shotgun (WGS) entry which is preliminary data.</text>
</comment>
<reference evidence="7 8" key="1">
    <citation type="journal article" date="2015" name="Genome Announc.">
        <title>Expanding the biotechnology potential of lactobacilli through comparative genomics of 213 strains and associated genera.</title>
        <authorList>
            <person name="Sun Z."/>
            <person name="Harris H.M."/>
            <person name="McCann A."/>
            <person name="Guo C."/>
            <person name="Argimon S."/>
            <person name="Zhang W."/>
            <person name="Yang X."/>
            <person name="Jeffery I.B."/>
            <person name="Cooney J.C."/>
            <person name="Kagawa T.F."/>
            <person name="Liu W."/>
            <person name="Song Y."/>
            <person name="Salvetti E."/>
            <person name="Wrobel A."/>
            <person name="Rasinkangas P."/>
            <person name="Parkhill J."/>
            <person name="Rea M.C."/>
            <person name="O'Sullivan O."/>
            <person name="Ritari J."/>
            <person name="Douillard F.P."/>
            <person name="Paul Ross R."/>
            <person name="Yang R."/>
            <person name="Briner A.E."/>
            <person name="Felis G.E."/>
            <person name="de Vos W.M."/>
            <person name="Barrangou R."/>
            <person name="Klaenhammer T.R."/>
            <person name="Caufield P.W."/>
            <person name="Cui Y."/>
            <person name="Zhang H."/>
            <person name="O'Toole P.W."/>
        </authorList>
    </citation>
    <scope>NUCLEOTIDE SEQUENCE [LARGE SCALE GENOMIC DNA]</scope>
    <source>
        <strain evidence="7 8">DSM 14421</strain>
    </source>
</reference>
<dbReference type="NCBIfam" id="NF004456">
    <property type="entry name" value="PRK05787.1-4"/>
    <property type="match status" value="1"/>
</dbReference>
<evidence type="ECO:0000256" key="4">
    <source>
        <dbReference type="ARBA" id="ARBA00022679"/>
    </source>
</evidence>
<dbReference type="GO" id="GO:0032259">
    <property type="term" value="P:methylation"/>
    <property type="evidence" value="ECO:0007669"/>
    <property type="project" value="UniProtKB-KW"/>
</dbReference>
<dbReference type="PANTHER" id="PTHR43182:SF1">
    <property type="entry name" value="COBALT-PRECORRIN-7 C(5)-METHYLTRANSFERASE"/>
    <property type="match status" value="1"/>
</dbReference>
<evidence type="ECO:0000256" key="1">
    <source>
        <dbReference type="ARBA" id="ARBA00004953"/>
    </source>
</evidence>
<keyword evidence="3 7" id="KW-0489">Methyltransferase</keyword>
<dbReference type="UniPathway" id="UPA00148"/>
<dbReference type="InterPro" id="IPR014776">
    <property type="entry name" value="4pyrrole_Mease_sub2"/>
</dbReference>
<dbReference type="InterPro" id="IPR014777">
    <property type="entry name" value="4pyrrole_Mease_sub1"/>
</dbReference>
<evidence type="ECO:0000256" key="3">
    <source>
        <dbReference type="ARBA" id="ARBA00022603"/>
    </source>
</evidence>
<feature type="domain" description="Tetrapyrrole methylase" evidence="6">
    <location>
        <begin position="1"/>
        <end position="182"/>
    </location>
</feature>
<dbReference type="Pfam" id="PF00590">
    <property type="entry name" value="TP_methylase"/>
    <property type="match status" value="1"/>
</dbReference>
<dbReference type="InterPro" id="IPR012818">
    <property type="entry name" value="CbiE"/>
</dbReference>
<dbReference type="PATRIC" id="fig|1423739.3.peg.2023"/>
<dbReference type="RefSeq" id="WP_057866224.1">
    <property type="nucleotide sequence ID" value="NZ_AZEY01000108.1"/>
</dbReference>
<dbReference type="InterPro" id="IPR050714">
    <property type="entry name" value="Cobalamin_biosynth_MTase"/>
</dbReference>
<dbReference type="GO" id="GO:0008276">
    <property type="term" value="F:protein methyltransferase activity"/>
    <property type="evidence" value="ECO:0007669"/>
    <property type="project" value="InterPro"/>
</dbReference>
<dbReference type="SUPFAM" id="SSF53790">
    <property type="entry name" value="Tetrapyrrole methylase"/>
    <property type="match status" value="1"/>
</dbReference>
<evidence type="ECO:0000256" key="5">
    <source>
        <dbReference type="ARBA" id="ARBA00022691"/>
    </source>
</evidence>
<gene>
    <name evidence="7" type="ORF">FC85_GL001939</name>
</gene>
<keyword evidence="2" id="KW-0169">Cobalamin biosynthesis</keyword>
<evidence type="ECO:0000256" key="2">
    <source>
        <dbReference type="ARBA" id="ARBA00022573"/>
    </source>
</evidence>
<dbReference type="EMBL" id="AZEY01000108">
    <property type="protein sequence ID" value="KRL62431.1"/>
    <property type="molecule type" value="Genomic_DNA"/>
</dbReference>
<dbReference type="AlphaFoldDB" id="A0A0R1RZT3"/>
<proteinExistence type="predicted"/>
<dbReference type="GO" id="GO:0009236">
    <property type="term" value="P:cobalamin biosynthetic process"/>
    <property type="evidence" value="ECO:0007669"/>
    <property type="project" value="UniProtKB-UniPathway"/>
</dbReference>
<evidence type="ECO:0000259" key="6">
    <source>
        <dbReference type="Pfam" id="PF00590"/>
    </source>
</evidence>
<dbReference type="InterPro" id="IPR035996">
    <property type="entry name" value="4pyrrol_Methylase_sf"/>
</dbReference>
<evidence type="ECO:0000313" key="7">
    <source>
        <dbReference type="EMBL" id="KRL62431.1"/>
    </source>
</evidence>
<comment type="pathway">
    <text evidence="1">Cofactor biosynthesis; adenosylcobalamin biosynthesis.</text>
</comment>
<dbReference type="Proteomes" id="UP000052013">
    <property type="component" value="Unassembled WGS sequence"/>
</dbReference>